<proteinExistence type="predicted"/>
<comment type="caution">
    <text evidence="2">The sequence shown here is derived from an EMBL/GenBank/DDBJ whole genome shotgun (WGS) entry which is preliminary data.</text>
</comment>
<name>A0A8S1DW52_9INSE</name>
<sequence length="94" mass="10907">MQQNEEIEDDPPPPSPPNSEPIDIHIEDEEEEREEPESNVTEEAEAGAQSHGIPWVNKVCSAENFVSFNSCFFFVEFQKQLFFEAFCYWFSQIS</sequence>
<evidence type="ECO:0000256" key="1">
    <source>
        <dbReference type="SAM" id="MobiDB-lite"/>
    </source>
</evidence>
<protein>
    <submittedName>
        <fullName evidence="2">Uncharacterized protein</fullName>
    </submittedName>
</protein>
<feature type="compositionally biased region" description="Acidic residues" evidence="1">
    <location>
        <begin position="1"/>
        <end position="11"/>
    </location>
</feature>
<dbReference type="Proteomes" id="UP000494165">
    <property type="component" value="Unassembled WGS sequence"/>
</dbReference>
<organism evidence="2 3">
    <name type="scientific">Cloeon dipterum</name>
    <dbReference type="NCBI Taxonomy" id="197152"/>
    <lineage>
        <taxon>Eukaryota</taxon>
        <taxon>Metazoa</taxon>
        <taxon>Ecdysozoa</taxon>
        <taxon>Arthropoda</taxon>
        <taxon>Hexapoda</taxon>
        <taxon>Insecta</taxon>
        <taxon>Pterygota</taxon>
        <taxon>Palaeoptera</taxon>
        <taxon>Ephemeroptera</taxon>
        <taxon>Pisciforma</taxon>
        <taxon>Baetidae</taxon>
        <taxon>Cloeon</taxon>
    </lineage>
</organism>
<reference evidence="2 3" key="1">
    <citation type="submission" date="2020-04" db="EMBL/GenBank/DDBJ databases">
        <authorList>
            <person name="Alioto T."/>
            <person name="Alioto T."/>
            <person name="Gomez Garrido J."/>
        </authorList>
    </citation>
    <scope>NUCLEOTIDE SEQUENCE [LARGE SCALE GENOMIC DNA]</scope>
</reference>
<gene>
    <name evidence="2" type="ORF">CLODIP_2_CD03002</name>
</gene>
<feature type="compositionally biased region" description="Acidic residues" evidence="1">
    <location>
        <begin position="26"/>
        <end position="45"/>
    </location>
</feature>
<evidence type="ECO:0000313" key="2">
    <source>
        <dbReference type="EMBL" id="CAB3382322.1"/>
    </source>
</evidence>
<dbReference type="EMBL" id="CADEPI010000265">
    <property type="protein sequence ID" value="CAB3382322.1"/>
    <property type="molecule type" value="Genomic_DNA"/>
</dbReference>
<feature type="region of interest" description="Disordered" evidence="1">
    <location>
        <begin position="1"/>
        <end position="50"/>
    </location>
</feature>
<accession>A0A8S1DW52</accession>
<evidence type="ECO:0000313" key="3">
    <source>
        <dbReference type="Proteomes" id="UP000494165"/>
    </source>
</evidence>
<dbReference type="AlphaFoldDB" id="A0A8S1DW52"/>
<keyword evidence="3" id="KW-1185">Reference proteome</keyword>